<protein>
    <recommendedName>
        <fullName evidence="1">diguanylate cyclase</fullName>
        <ecNumber evidence="1">2.7.7.65</ecNumber>
    </recommendedName>
</protein>
<dbReference type="SMART" id="SM00267">
    <property type="entry name" value="GGDEF"/>
    <property type="match status" value="1"/>
</dbReference>
<dbReference type="EMBL" id="JARYGZ010000001">
    <property type="protein sequence ID" value="MDH7637821.1"/>
    <property type="molecule type" value="Genomic_DNA"/>
</dbReference>
<keyword evidence="3" id="KW-0472">Membrane</keyword>
<comment type="catalytic activity">
    <reaction evidence="2">
        <text>2 GTP = 3',3'-c-di-GMP + 2 diphosphate</text>
        <dbReference type="Rhea" id="RHEA:24898"/>
        <dbReference type="ChEBI" id="CHEBI:33019"/>
        <dbReference type="ChEBI" id="CHEBI:37565"/>
        <dbReference type="ChEBI" id="CHEBI:58805"/>
        <dbReference type="EC" id="2.7.7.65"/>
    </reaction>
</comment>
<dbReference type="PROSITE" id="PS50887">
    <property type="entry name" value="GGDEF"/>
    <property type="match status" value="1"/>
</dbReference>
<feature type="transmembrane region" description="Helical" evidence="3">
    <location>
        <begin position="180"/>
        <end position="201"/>
    </location>
</feature>
<name>A0ABT6N0G5_9SPHN</name>
<evidence type="ECO:0000256" key="3">
    <source>
        <dbReference type="SAM" id="Phobius"/>
    </source>
</evidence>
<dbReference type="InterPro" id="IPR029787">
    <property type="entry name" value="Nucleotide_cyclase"/>
</dbReference>
<dbReference type="InterPro" id="IPR043128">
    <property type="entry name" value="Rev_trsase/Diguanyl_cyclase"/>
</dbReference>
<evidence type="ECO:0000313" key="5">
    <source>
        <dbReference type="EMBL" id="MDH7637821.1"/>
    </source>
</evidence>
<dbReference type="PANTHER" id="PTHR45138">
    <property type="entry name" value="REGULATORY COMPONENTS OF SENSORY TRANSDUCTION SYSTEM"/>
    <property type="match status" value="1"/>
</dbReference>
<dbReference type="Proteomes" id="UP001160625">
    <property type="component" value="Unassembled WGS sequence"/>
</dbReference>
<dbReference type="CDD" id="cd01949">
    <property type="entry name" value="GGDEF"/>
    <property type="match status" value="1"/>
</dbReference>
<keyword evidence="6" id="KW-1185">Reference proteome</keyword>
<dbReference type="Pfam" id="PF00990">
    <property type="entry name" value="GGDEF"/>
    <property type="match status" value="1"/>
</dbReference>
<evidence type="ECO:0000259" key="4">
    <source>
        <dbReference type="PROSITE" id="PS50887"/>
    </source>
</evidence>
<reference evidence="5" key="1">
    <citation type="submission" date="2023-04" db="EMBL/GenBank/DDBJ databases">
        <title>Sphingomonas sp. MAHUQ-71 isolated from rice field.</title>
        <authorList>
            <person name="Huq M.A."/>
        </authorList>
    </citation>
    <scope>NUCLEOTIDE SEQUENCE</scope>
    <source>
        <strain evidence="5">MAHUQ-71</strain>
    </source>
</reference>
<keyword evidence="3" id="KW-1133">Transmembrane helix</keyword>
<keyword evidence="5" id="KW-0548">Nucleotidyltransferase</keyword>
<evidence type="ECO:0000313" key="6">
    <source>
        <dbReference type="Proteomes" id="UP001160625"/>
    </source>
</evidence>
<organism evidence="5 6">
    <name type="scientific">Sphingomonas oryzagri</name>
    <dbReference type="NCBI Taxonomy" id="3042314"/>
    <lineage>
        <taxon>Bacteria</taxon>
        <taxon>Pseudomonadati</taxon>
        <taxon>Pseudomonadota</taxon>
        <taxon>Alphaproteobacteria</taxon>
        <taxon>Sphingomonadales</taxon>
        <taxon>Sphingomonadaceae</taxon>
        <taxon>Sphingomonas</taxon>
    </lineage>
</organism>
<gene>
    <name evidence="5" type="ORF">QGN17_03665</name>
</gene>
<dbReference type="SUPFAM" id="SSF55073">
    <property type="entry name" value="Nucleotide cyclase"/>
    <property type="match status" value="1"/>
</dbReference>
<feature type="domain" description="GGDEF" evidence="4">
    <location>
        <begin position="242"/>
        <end position="377"/>
    </location>
</feature>
<dbReference type="InterPro" id="IPR050469">
    <property type="entry name" value="Diguanylate_Cyclase"/>
</dbReference>
<feature type="transmembrane region" description="Helical" evidence="3">
    <location>
        <begin position="142"/>
        <end position="160"/>
    </location>
</feature>
<evidence type="ECO:0000256" key="1">
    <source>
        <dbReference type="ARBA" id="ARBA00012528"/>
    </source>
</evidence>
<dbReference type="GO" id="GO:0052621">
    <property type="term" value="F:diguanylate cyclase activity"/>
    <property type="evidence" value="ECO:0007669"/>
    <property type="project" value="UniProtKB-EC"/>
</dbReference>
<feature type="transmembrane region" description="Helical" evidence="3">
    <location>
        <begin position="110"/>
        <end position="130"/>
    </location>
</feature>
<dbReference type="EC" id="2.7.7.65" evidence="1"/>
<dbReference type="InterPro" id="IPR000160">
    <property type="entry name" value="GGDEF_dom"/>
</dbReference>
<feature type="transmembrane region" description="Helical" evidence="3">
    <location>
        <begin position="84"/>
        <end position="104"/>
    </location>
</feature>
<feature type="transmembrane region" description="Helical" evidence="3">
    <location>
        <begin position="54"/>
        <end position="72"/>
    </location>
</feature>
<dbReference type="RefSeq" id="WP_281043162.1">
    <property type="nucleotide sequence ID" value="NZ_JARYGZ010000001.1"/>
</dbReference>
<accession>A0ABT6N0G5</accession>
<proteinExistence type="predicted"/>
<comment type="caution">
    <text evidence="5">The sequence shown here is derived from an EMBL/GenBank/DDBJ whole genome shotgun (WGS) entry which is preliminary data.</text>
</comment>
<keyword evidence="5" id="KW-0808">Transferase</keyword>
<keyword evidence="3" id="KW-0812">Transmembrane</keyword>
<sequence>MLVISLILSGAMAIAWLSLGRQSHALSWSIAYLCYGAEILAQVLEALRPSLADILGPFELLFVLAPAALVAIGARQRAALYPRYMLFVGITLAAMIIGDLPYLLPGRFGWTSATSGLFTIVMLLIAASAIMPRTRKVEPAEWAVIGAISVFVLFELLLVITDLASHGPGHREGRELFVTLYLVGLTPVFVANGIGAILLLASDVAAQLRALAANDPLTGVLNRRGFHEAALRAVANGRRQRQAIAVAIADIDHFKSINDRHGHTAGDRTLGFVCGRLTHGLRGGDLVGRIGGEEFALLLVNSSARQAAEAMERIRIDIAASGKDNDAPAPVTASFGVASVVLGGSSPEQMLAEAMDRADKALYCSKLEGRNRITLAD</sequence>
<dbReference type="Gene3D" id="3.30.70.270">
    <property type="match status" value="1"/>
</dbReference>
<dbReference type="NCBIfam" id="TIGR00254">
    <property type="entry name" value="GGDEF"/>
    <property type="match status" value="1"/>
</dbReference>
<dbReference type="PANTHER" id="PTHR45138:SF9">
    <property type="entry name" value="DIGUANYLATE CYCLASE DGCM-RELATED"/>
    <property type="match status" value="1"/>
</dbReference>
<evidence type="ECO:0000256" key="2">
    <source>
        <dbReference type="ARBA" id="ARBA00034247"/>
    </source>
</evidence>